<gene>
    <name evidence="2" type="ORF">EDC37_104143</name>
</gene>
<evidence type="ECO:0000313" key="3">
    <source>
        <dbReference type="Proteomes" id="UP000295188"/>
    </source>
</evidence>
<protein>
    <submittedName>
        <fullName evidence="2">PTS system IIA component (Gat family)</fullName>
    </submittedName>
</protein>
<dbReference type="EMBL" id="SMAA01000004">
    <property type="protein sequence ID" value="TCS80541.1"/>
    <property type="molecule type" value="Genomic_DNA"/>
</dbReference>
<dbReference type="RefSeq" id="WP_165874445.1">
    <property type="nucleotide sequence ID" value="NZ_SMAA01000004.1"/>
</dbReference>
<comment type="caution">
    <text evidence="2">The sequence shown here is derived from an EMBL/GenBank/DDBJ whole genome shotgun (WGS) entry which is preliminary data.</text>
</comment>
<dbReference type="InterPro" id="IPR002178">
    <property type="entry name" value="PTS_EIIA_type-2_dom"/>
</dbReference>
<keyword evidence="3" id="KW-1185">Reference proteome</keyword>
<dbReference type="CDD" id="cd00211">
    <property type="entry name" value="PTS_IIA_fru"/>
    <property type="match status" value="1"/>
</dbReference>
<dbReference type="Pfam" id="PF00359">
    <property type="entry name" value="PTS_EIIA_2"/>
    <property type="match status" value="1"/>
</dbReference>
<dbReference type="InterPro" id="IPR016152">
    <property type="entry name" value="PTrfase/Anion_transptr"/>
</dbReference>
<dbReference type="Gene3D" id="3.40.930.10">
    <property type="entry name" value="Mannitol-specific EII, Chain A"/>
    <property type="match status" value="1"/>
</dbReference>
<dbReference type="SUPFAM" id="SSF55804">
    <property type="entry name" value="Phoshotransferase/anion transport protein"/>
    <property type="match status" value="1"/>
</dbReference>
<dbReference type="InterPro" id="IPR051541">
    <property type="entry name" value="PTS_SugarTrans_NitroReg"/>
</dbReference>
<dbReference type="PANTHER" id="PTHR47738:SF3">
    <property type="entry name" value="PHOSPHOTRANSFERASE SYSTEM MANNITOL_FRUCTOSE-SPECIFIC IIA DOMAIN CONTAINING PROTEIN"/>
    <property type="match status" value="1"/>
</dbReference>
<feature type="domain" description="PTS EIIA type-2" evidence="1">
    <location>
        <begin position="3"/>
        <end position="154"/>
    </location>
</feature>
<dbReference type="Proteomes" id="UP000295188">
    <property type="component" value="Unassembled WGS sequence"/>
</dbReference>
<organism evidence="2 3">
    <name type="scientific">Pectinatus cerevisiiphilus</name>
    <dbReference type="NCBI Taxonomy" id="86956"/>
    <lineage>
        <taxon>Bacteria</taxon>
        <taxon>Bacillati</taxon>
        <taxon>Bacillota</taxon>
        <taxon>Negativicutes</taxon>
        <taxon>Selenomonadales</taxon>
        <taxon>Selenomonadaceae</taxon>
        <taxon>Pectinatus</taxon>
    </lineage>
</organism>
<dbReference type="AlphaFoldDB" id="A0A4R3KD11"/>
<evidence type="ECO:0000313" key="2">
    <source>
        <dbReference type="EMBL" id="TCS80541.1"/>
    </source>
</evidence>
<dbReference type="PROSITE" id="PS51094">
    <property type="entry name" value="PTS_EIIA_TYPE_2"/>
    <property type="match status" value="1"/>
</dbReference>
<reference evidence="2 3" key="1">
    <citation type="submission" date="2019-03" db="EMBL/GenBank/DDBJ databases">
        <title>Genomic Encyclopedia of Type Strains, Phase IV (KMG-IV): sequencing the most valuable type-strain genomes for metagenomic binning, comparative biology and taxonomic classification.</title>
        <authorList>
            <person name="Goeker M."/>
        </authorList>
    </citation>
    <scope>NUCLEOTIDE SEQUENCE [LARGE SCALE GENOMIC DNA]</scope>
    <source>
        <strain evidence="2 3">DSM 20467</strain>
    </source>
</reference>
<sequence length="160" mass="18045">MGNVGKTEDIFYDAAILNEVKTKEEVISLLAKDLFEKGYVNEAYCKATLDREDNYPTGLATKPIGIAVPHSNPENVLKEAIVVAVLPQVVKFAEMGNNSSQIDVGIVFMLALKGENNHLNYLKNIVNYFKQQQNVISFHALRSKMQMREIFLKDILQIQQ</sequence>
<proteinExistence type="predicted"/>
<evidence type="ECO:0000259" key="1">
    <source>
        <dbReference type="PROSITE" id="PS51094"/>
    </source>
</evidence>
<dbReference type="PANTHER" id="PTHR47738">
    <property type="entry name" value="PTS SYSTEM FRUCTOSE-LIKE EIIA COMPONENT-RELATED"/>
    <property type="match status" value="1"/>
</dbReference>
<accession>A0A4R3KD11</accession>
<name>A0A4R3KD11_9FIRM</name>